<protein>
    <recommendedName>
        <fullName evidence="4">ECF transporter S component</fullName>
    </recommendedName>
</protein>
<dbReference type="Pfam" id="PF07155">
    <property type="entry name" value="ECF-ribofla_trS"/>
    <property type="match status" value="1"/>
</dbReference>
<keyword evidence="1" id="KW-0472">Membrane</keyword>
<feature type="transmembrane region" description="Helical" evidence="1">
    <location>
        <begin position="111"/>
        <end position="134"/>
    </location>
</feature>
<accession>M8E5Q7</accession>
<gene>
    <name evidence="2" type="ORF">I532_20871</name>
</gene>
<keyword evidence="1" id="KW-0812">Transmembrane</keyword>
<dbReference type="RefSeq" id="WP_003390776.1">
    <property type="nucleotide sequence ID" value="NZ_APBN01000012.1"/>
</dbReference>
<evidence type="ECO:0000313" key="2">
    <source>
        <dbReference type="EMBL" id="EMT50805.1"/>
    </source>
</evidence>
<keyword evidence="1" id="KW-1133">Transmembrane helix</keyword>
<dbReference type="GeneID" id="89500664"/>
<feature type="transmembrane region" description="Helical" evidence="1">
    <location>
        <begin position="16"/>
        <end position="34"/>
    </location>
</feature>
<feature type="transmembrane region" description="Helical" evidence="1">
    <location>
        <begin position="79"/>
        <end position="99"/>
    </location>
</feature>
<dbReference type="InterPro" id="IPR009825">
    <property type="entry name" value="ECF_substrate-spec-like"/>
</dbReference>
<organism evidence="2 3">
    <name type="scientific">Brevibacillus borstelensis AK1</name>
    <dbReference type="NCBI Taxonomy" id="1300222"/>
    <lineage>
        <taxon>Bacteria</taxon>
        <taxon>Bacillati</taxon>
        <taxon>Bacillota</taxon>
        <taxon>Bacilli</taxon>
        <taxon>Bacillales</taxon>
        <taxon>Paenibacillaceae</taxon>
        <taxon>Brevibacillus</taxon>
    </lineage>
</organism>
<evidence type="ECO:0000313" key="3">
    <source>
        <dbReference type="Proteomes" id="UP000012081"/>
    </source>
</evidence>
<reference evidence="2 3" key="1">
    <citation type="submission" date="2013-03" db="EMBL/GenBank/DDBJ databases">
        <title>Assembly of a new bacterial strain Brevibacillus borstelensis AK1.</title>
        <authorList>
            <person name="Rajan I."/>
            <person name="PoliReddy D."/>
            <person name="Sugumar T."/>
            <person name="Rathinam K."/>
            <person name="Alqarawi S."/>
            <person name="Khalil A.B."/>
            <person name="Sivakumar N."/>
        </authorList>
    </citation>
    <scope>NUCLEOTIDE SEQUENCE [LARGE SCALE GENOMIC DNA]</scope>
    <source>
        <strain evidence="2 3">AK1</strain>
    </source>
</reference>
<proteinExistence type="predicted"/>
<dbReference type="PATRIC" id="fig|1300222.3.peg.4390"/>
<evidence type="ECO:0008006" key="4">
    <source>
        <dbReference type="Google" id="ProtNLM"/>
    </source>
</evidence>
<name>M8E5Q7_9BACL</name>
<dbReference type="AlphaFoldDB" id="M8E5Q7"/>
<sequence length="184" mass="19508">MDICPAAARKGEKVRVIGMGVVLYGFLSYITDYIPIAGSSLRPAIVILTIIGACFGPLTGFLFGALGTLLSDVLSGQLWMSWIIGNGVIGLFSGFAYLHKEFDLRNGKVSLSHYVWMALWGIAGNLIGLVGAAGMDILTGKPDVSIFYWAVVPAGVNSLWIVLMGLPIVTAIVKRKAANFSANG</sequence>
<dbReference type="STRING" id="1300222.I532_20871"/>
<dbReference type="Gene3D" id="1.10.1760.20">
    <property type="match status" value="1"/>
</dbReference>
<feature type="transmembrane region" description="Helical" evidence="1">
    <location>
        <begin position="146"/>
        <end position="173"/>
    </location>
</feature>
<dbReference type="GO" id="GO:0016020">
    <property type="term" value="C:membrane"/>
    <property type="evidence" value="ECO:0007669"/>
    <property type="project" value="InterPro"/>
</dbReference>
<dbReference type="Proteomes" id="UP000012081">
    <property type="component" value="Unassembled WGS sequence"/>
</dbReference>
<comment type="caution">
    <text evidence="2">The sequence shown here is derived from an EMBL/GenBank/DDBJ whole genome shotgun (WGS) entry which is preliminary data.</text>
</comment>
<evidence type="ECO:0000256" key="1">
    <source>
        <dbReference type="SAM" id="Phobius"/>
    </source>
</evidence>
<feature type="transmembrane region" description="Helical" evidence="1">
    <location>
        <begin position="46"/>
        <end position="67"/>
    </location>
</feature>
<dbReference type="OrthoDB" id="4550662at2"/>
<dbReference type="EMBL" id="APBN01000012">
    <property type="protein sequence ID" value="EMT50805.1"/>
    <property type="molecule type" value="Genomic_DNA"/>
</dbReference>
<keyword evidence="3" id="KW-1185">Reference proteome</keyword>